<sequence>MAGMDDSIVLMSAMALLEESQEHTRAIHISRGRFNLMAQSYSTCAFHFCFKINEIQQLKVLLEIPDPIITPQRYNASAEQLLALIQTPSDEAKNSCGHTLLKSDSQRRPKHLKDASDYETRDPTRFSADYAQGNHSNSSIDLPPRRAMSSAQFSETHLVTIRHMCSALGKQEAWSLIFVLAPLAQLHLVDSFARHGENARQDIAAQAQSLASERDAALQELADLNARGRALEDTLHHTTTRMSAQTASKPKQRAVKLEVPKYGGLPSHQLLRSIKQVGRAADALNIDDDEICVSFAMSHLLVAAFLPANSDFRYRAEYLSAREGKRSICEYVHDLRFLASCVTQMSSLSEETKVTIFINGLNDSAAGTQLFRIYPSTFEDAVRTALAEEFSVLQSRTTTKTRDPHDMEVSAMTSPTTDRRCFNCNRPGHISRECRQPRRAPTSARGTASSPAHRFAHPVVDRARGGCEFPRGRGNGTPQ</sequence>
<dbReference type="GO" id="GO:0008270">
    <property type="term" value="F:zinc ion binding"/>
    <property type="evidence" value="ECO:0007669"/>
    <property type="project" value="UniProtKB-KW"/>
</dbReference>
<name>W4FU56_APHAT</name>
<keyword evidence="1" id="KW-0862">Zinc</keyword>
<feature type="region of interest" description="Disordered" evidence="3">
    <location>
        <begin position="432"/>
        <end position="479"/>
    </location>
</feature>
<dbReference type="OrthoDB" id="3210018at2759"/>
<dbReference type="SMART" id="SM00343">
    <property type="entry name" value="ZnF_C2HC"/>
    <property type="match status" value="1"/>
</dbReference>
<dbReference type="RefSeq" id="XP_009840208.1">
    <property type="nucleotide sequence ID" value="XM_009841906.1"/>
</dbReference>
<evidence type="ECO:0000259" key="4">
    <source>
        <dbReference type="PROSITE" id="PS50158"/>
    </source>
</evidence>
<evidence type="ECO:0000256" key="2">
    <source>
        <dbReference type="SAM" id="Coils"/>
    </source>
</evidence>
<evidence type="ECO:0000256" key="3">
    <source>
        <dbReference type="SAM" id="MobiDB-lite"/>
    </source>
</evidence>
<dbReference type="AlphaFoldDB" id="W4FU56"/>
<protein>
    <recommendedName>
        <fullName evidence="4">CCHC-type domain-containing protein</fullName>
    </recommendedName>
</protein>
<dbReference type="InterPro" id="IPR036875">
    <property type="entry name" value="Znf_CCHC_sf"/>
</dbReference>
<evidence type="ECO:0000256" key="1">
    <source>
        <dbReference type="PROSITE-ProRule" id="PRU00047"/>
    </source>
</evidence>
<dbReference type="Gene3D" id="4.10.60.10">
    <property type="entry name" value="Zinc finger, CCHC-type"/>
    <property type="match status" value="1"/>
</dbReference>
<dbReference type="InterPro" id="IPR001878">
    <property type="entry name" value="Znf_CCHC"/>
</dbReference>
<feature type="domain" description="CCHC-type" evidence="4">
    <location>
        <begin position="419"/>
        <end position="436"/>
    </location>
</feature>
<dbReference type="GO" id="GO:0003676">
    <property type="term" value="F:nucleic acid binding"/>
    <property type="evidence" value="ECO:0007669"/>
    <property type="project" value="InterPro"/>
</dbReference>
<reference evidence="5" key="1">
    <citation type="submission" date="2013-12" db="EMBL/GenBank/DDBJ databases">
        <title>The Genome Sequence of Aphanomyces astaci APO3.</title>
        <authorList>
            <consortium name="The Broad Institute Genomics Platform"/>
            <person name="Russ C."/>
            <person name="Tyler B."/>
            <person name="van West P."/>
            <person name="Dieguez-Uribeondo J."/>
            <person name="Young S.K."/>
            <person name="Zeng Q."/>
            <person name="Gargeya S."/>
            <person name="Fitzgerald M."/>
            <person name="Abouelleil A."/>
            <person name="Alvarado L."/>
            <person name="Chapman S.B."/>
            <person name="Gainer-Dewar J."/>
            <person name="Goldberg J."/>
            <person name="Griggs A."/>
            <person name="Gujja S."/>
            <person name="Hansen M."/>
            <person name="Howarth C."/>
            <person name="Imamovic A."/>
            <person name="Ireland A."/>
            <person name="Larimer J."/>
            <person name="McCowan C."/>
            <person name="Murphy C."/>
            <person name="Pearson M."/>
            <person name="Poon T.W."/>
            <person name="Priest M."/>
            <person name="Roberts A."/>
            <person name="Saif S."/>
            <person name="Shea T."/>
            <person name="Sykes S."/>
            <person name="Wortman J."/>
            <person name="Nusbaum C."/>
            <person name="Birren B."/>
        </authorList>
    </citation>
    <scope>NUCLEOTIDE SEQUENCE [LARGE SCALE GENOMIC DNA]</scope>
    <source>
        <strain evidence="5">APO3</strain>
    </source>
</reference>
<feature type="coiled-coil region" evidence="2">
    <location>
        <begin position="207"/>
        <end position="234"/>
    </location>
</feature>
<proteinExistence type="predicted"/>
<accession>W4FU56</accession>
<gene>
    <name evidence="5" type="ORF">H257_14151</name>
</gene>
<keyword evidence="1" id="KW-0863">Zinc-finger</keyword>
<feature type="compositionally biased region" description="Basic and acidic residues" evidence="3">
    <location>
        <begin position="104"/>
        <end position="124"/>
    </location>
</feature>
<dbReference type="SUPFAM" id="SSF57756">
    <property type="entry name" value="Retrovirus zinc finger-like domains"/>
    <property type="match status" value="1"/>
</dbReference>
<keyword evidence="1" id="KW-0479">Metal-binding</keyword>
<dbReference type="VEuPathDB" id="FungiDB:H257_14151"/>
<dbReference type="GeneID" id="20816147"/>
<organism evidence="5">
    <name type="scientific">Aphanomyces astaci</name>
    <name type="common">Crayfish plague agent</name>
    <dbReference type="NCBI Taxonomy" id="112090"/>
    <lineage>
        <taxon>Eukaryota</taxon>
        <taxon>Sar</taxon>
        <taxon>Stramenopiles</taxon>
        <taxon>Oomycota</taxon>
        <taxon>Saprolegniomycetes</taxon>
        <taxon>Saprolegniales</taxon>
        <taxon>Verrucalvaceae</taxon>
        <taxon>Aphanomyces</taxon>
    </lineage>
</organism>
<evidence type="ECO:0000313" key="5">
    <source>
        <dbReference type="EMBL" id="ETV70496.1"/>
    </source>
</evidence>
<dbReference type="EMBL" id="KI913166">
    <property type="protein sequence ID" value="ETV70496.1"/>
    <property type="molecule type" value="Genomic_DNA"/>
</dbReference>
<keyword evidence="2" id="KW-0175">Coiled coil</keyword>
<feature type="region of interest" description="Disordered" evidence="3">
    <location>
        <begin position="91"/>
        <end position="144"/>
    </location>
</feature>
<dbReference type="PROSITE" id="PS50158">
    <property type="entry name" value="ZF_CCHC"/>
    <property type="match status" value="1"/>
</dbReference>
<dbReference type="Pfam" id="PF00098">
    <property type="entry name" value="zf-CCHC"/>
    <property type="match status" value="1"/>
</dbReference>